<reference evidence="1 2" key="1">
    <citation type="submission" date="2016-05" db="EMBL/GenBank/DDBJ databases">
        <title>Comparative analysis of secretome profiles of manganese(II)-oxidizing ascomycete fungi.</title>
        <authorList>
            <consortium name="DOE Joint Genome Institute"/>
            <person name="Zeiner C.A."/>
            <person name="Purvine S.O."/>
            <person name="Zink E.M."/>
            <person name="Wu S."/>
            <person name="Pasa-Tolic L."/>
            <person name="Chaput D.L."/>
            <person name="Haridas S."/>
            <person name="Grigoriev I.V."/>
            <person name="Santelli C.M."/>
            <person name="Hansel C.M."/>
        </authorList>
    </citation>
    <scope>NUCLEOTIDE SEQUENCE [LARGE SCALE GENOMIC DNA]</scope>
    <source>
        <strain evidence="1 2">AP3s5-JAC2a</strain>
    </source>
</reference>
<evidence type="ECO:0000313" key="1">
    <source>
        <dbReference type="EMBL" id="OAG01512.1"/>
    </source>
</evidence>
<proteinExistence type="predicted"/>
<dbReference type="Gene3D" id="3.30.230.100">
    <property type="match status" value="1"/>
</dbReference>
<evidence type="ECO:0008006" key="3">
    <source>
        <dbReference type="Google" id="ProtNLM"/>
    </source>
</evidence>
<dbReference type="AlphaFoldDB" id="A0A177C3Q5"/>
<sequence>MVATLEKGIGELGLLNGEASTSPISVSFPLPRAPQTNIHVQLHDNGPNILLFLATSTPESSNAAPLGSFVYAMPNRNNPSDPLSTPLFTPPTTLDFTTRIAKILTRKLKKPVYVGNSISFASAGMGGTVEEEMEGFKRVVEVVVGLVNTEKGAES</sequence>
<keyword evidence="2" id="KW-1185">Reference proteome</keyword>
<dbReference type="Proteomes" id="UP000077069">
    <property type="component" value="Unassembled WGS sequence"/>
</dbReference>
<dbReference type="OrthoDB" id="5407417at2759"/>
<dbReference type="InterPro" id="IPR032157">
    <property type="entry name" value="PAC4"/>
</dbReference>
<protein>
    <recommendedName>
        <fullName evidence="3">Proteasome assembly chaperone 3</fullName>
    </recommendedName>
</protein>
<dbReference type="EMBL" id="KV441557">
    <property type="protein sequence ID" value="OAG01512.1"/>
    <property type="molecule type" value="Genomic_DNA"/>
</dbReference>
<dbReference type="RefSeq" id="XP_018031877.1">
    <property type="nucleotide sequence ID" value="XM_018185562.1"/>
</dbReference>
<name>A0A177C3Q5_9PLEO</name>
<dbReference type="GO" id="GO:0043248">
    <property type="term" value="P:proteasome assembly"/>
    <property type="evidence" value="ECO:0007669"/>
    <property type="project" value="InterPro"/>
</dbReference>
<accession>A0A177C3Q5</accession>
<organism evidence="1 2">
    <name type="scientific">Paraphaeosphaeria sporulosa</name>
    <dbReference type="NCBI Taxonomy" id="1460663"/>
    <lineage>
        <taxon>Eukaryota</taxon>
        <taxon>Fungi</taxon>
        <taxon>Dikarya</taxon>
        <taxon>Ascomycota</taxon>
        <taxon>Pezizomycotina</taxon>
        <taxon>Dothideomycetes</taxon>
        <taxon>Pleosporomycetidae</taxon>
        <taxon>Pleosporales</taxon>
        <taxon>Massarineae</taxon>
        <taxon>Didymosphaeriaceae</taxon>
        <taxon>Paraphaeosphaeria</taxon>
    </lineage>
</organism>
<evidence type="ECO:0000313" key="2">
    <source>
        <dbReference type="Proteomes" id="UP000077069"/>
    </source>
</evidence>
<dbReference type="InParanoid" id="A0A177C3Q5"/>
<gene>
    <name evidence="1" type="ORF">CC84DRAFT_200477</name>
</gene>
<dbReference type="Pfam" id="PF16093">
    <property type="entry name" value="PAC4"/>
    <property type="match status" value="1"/>
</dbReference>
<dbReference type="GeneID" id="28769048"/>